<reference evidence="2 3" key="1">
    <citation type="submission" date="2016-11" db="EMBL/GenBank/DDBJ databases">
        <title>Paenibacillus species isolates.</title>
        <authorList>
            <person name="Beno S.M."/>
        </authorList>
    </citation>
    <scope>NUCLEOTIDE SEQUENCE [LARGE SCALE GENOMIC DNA]</scope>
    <source>
        <strain evidence="2 3">FSL H7-0433</strain>
    </source>
</reference>
<gene>
    <name evidence="2" type="ORF">BSO21_32205</name>
</gene>
<evidence type="ECO:0000313" key="2">
    <source>
        <dbReference type="EMBL" id="OMD03083.1"/>
    </source>
</evidence>
<protein>
    <recommendedName>
        <fullName evidence="1">IrrE N-terminal-like domain-containing protein</fullName>
    </recommendedName>
</protein>
<comment type="caution">
    <text evidence="2">The sequence shown here is derived from an EMBL/GenBank/DDBJ whole genome shotgun (WGS) entry which is preliminary data.</text>
</comment>
<keyword evidence="3" id="KW-1185">Reference proteome</keyword>
<accession>A0ABX3GD32</accession>
<dbReference type="RefSeq" id="WP_076220786.1">
    <property type="nucleotide sequence ID" value="NZ_MPVM01000022.1"/>
</dbReference>
<dbReference type="EMBL" id="MPVP01000514">
    <property type="protein sequence ID" value="OMD03083.1"/>
    <property type="molecule type" value="Genomic_DNA"/>
</dbReference>
<evidence type="ECO:0000259" key="1">
    <source>
        <dbReference type="Pfam" id="PF06114"/>
    </source>
</evidence>
<organism evidence="2 3">
    <name type="scientific">Paenibacillus odorifer</name>
    <dbReference type="NCBI Taxonomy" id="189426"/>
    <lineage>
        <taxon>Bacteria</taxon>
        <taxon>Bacillati</taxon>
        <taxon>Bacillota</taxon>
        <taxon>Bacilli</taxon>
        <taxon>Bacillales</taxon>
        <taxon>Paenibacillaceae</taxon>
        <taxon>Paenibacillus</taxon>
    </lineage>
</organism>
<dbReference type="Pfam" id="PF06114">
    <property type="entry name" value="Peptidase_M78"/>
    <property type="match status" value="1"/>
</dbReference>
<dbReference type="InterPro" id="IPR010359">
    <property type="entry name" value="IrrE_HExxH"/>
</dbReference>
<dbReference type="Gene3D" id="1.10.10.2910">
    <property type="match status" value="1"/>
</dbReference>
<proteinExistence type="predicted"/>
<evidence type="ECO:0000313" key="3">
    <source>
        <dbReference type="Proteomes" id="UP000187158"/>
    </source>
</evidence>
<feature type="domain" description="IrrE N-terminal-like" evidence="1">
    <location>
        <begin position="39"/>
        <end position="149"/>
    </location>
</feature>
<dbReference type="Proteomes" id="UP000187158">
    <property type="component" value="Unassembled WGS sequence"/>
</dbReference>
<sequence length="284" mass="32547">MNLSKYFKTPLEQTIENHYLSRAILVPNDLTIERISEAFNVEVHFKSVKSFSDNELCVIVINQQDERDVQHKTFFHELGHVLRHVGDQRQISELFQQMQEADAERFSLYAAIPFFMLEKLQLPAFEEEAAGIVATVFQVPPEFALLRLKQIRERIASAEFMTAFTYTAVAKENTLPYTTTPEPIIRGVYGLDDLSRPHTLIIEQRGGFKWDQPLYIEVNGTFKSVDVHPNSNRNSAVVRSSDLLIPPSRSGYVMIDMERIASRHGQNANKLFLTIEALEDAINF</sequence>
<name>A0ABX3GD32_9BACL</name>